<feature type="compositionally biased region" description="Low complexity" evidence="1">
    <location>
        <begin position="108"/>
        <end position="124"/>
    </location>
</feature>
<dbReference type="HOGENOM" id="CLU_834375_0_0_1"/>
<keyword evidence="2" id="KW-0812">Transmembrane</keyword>
<protein>
    <submittedName>
        <fullName evidence="3">Predicted protein</fullName>
    </submittedName>
</protein>
<gene>
    <name evidence="3" type="ORF">LACBIDRAFT_330266</name>
</gene>
<name>B0DKR3_LACBS</name>
<proteinExistence type="predicted"/>
<evidence type="ECO:0000313" key="3">
    <source>
        <dbReference type="EMBL" id="EDR04691.1"/>
    </source>
</evidence>
<evidence type="ECO:0000256" key="2">
    <source>
        <dbReference type="SAM" id="Phobius"/>
    </source>
</evidence>
<reference evidence="3 4" key="1">
    <citation type="journal article" date="2008" name="Nature">
        <title>The genome of Laccaria bicolor provides insights into mycorrhizal symbiosis.</title>
        <authorList>
            <person name="Martin F."/>
            <person name="Aerts A."/>
            <person name="Ahren D."/>
            <person name="Brun A."/>
            <person name="Danchin E.G.J."/>
            <person name="Duchaussoy F."/>
            <person name="Gibon J."/>
            <person name="Kohler A."/>
            <person name="Lindquist E."/>
            <person name="Pereda V."/>
            <person name="Salamov A."/>
            <person name="Shapiro H.J."/>
            <person name="Wuyts J."/>
            <person name="Blaudez D."/>
            <person name="Buee M."/>
            <person name="Brokstein P."/>
            <person name="Canbaeck B."/>
            <person name="Cohen D."/>
            <person name="Courty P.E."/>
            <person name="Coutinho P.M."/>
            <person name="Delaruelle C."/>
            <person name="Detter J.C."/>
            <person name="Deveau A."/>
            <person name="DiFazio S."/>
            <person name="Duplessis S."/>
            <person name="Fraissinet-Tachet L."/>
            <person name="Lucic E."/>
            <person name="Frey-Klett P."/>
            <person name="Fourrey C."/>
            <person name="Feussner I."/>
            <person name="Gay G."/>
            <person name="Grimwood J."/>
            <person name="Hoegger P.J."/>
            <person name="Jain P."/>
            <person name="Kilaru S."/>
            <person name="Labbe J."/>
            <person name="Lin Y.C."/>
            <person name="Legue V."/>
            <person name="Le Tacon F."/>
            <person name="Marmeisse R."/>
            <person name="Melayah D."/>
            <person name="Montanini B."/>
            <person name="Muratet M."/>
            <person name="Nehls U."/>
            <person name="Niculita-Hirzel H."/>
            <person name="Oudot-Le Secq M.P."/>
            <person name="Peter M."/>
            <person name="Quesneville H."/>
            <person name="Rajashekar B."/>
            <person name="Reich M."/>
            <person name="Rouhier N."/>
            <person name="Schmutz J."/>
            <person name="Yin T."/>
            <person name="Chalot M."/>
            <person name="Henrissat B."/>
            <person name="Kuees U."/>
            <person name="Lucas S."/>
            <person name="Van de Peer Y."/>
            <person name="Podila G.K."/>
            <person name="Polle A."/>
            <person name="Pukkila P.J."/>
            <person name="Richardson P.M."/>
            <person name="Rouze P."/>
            <person name="Sanders I.R."/>
            <person name="Stajich J.E."/>
            <person name="Tunlid A."/>
            <person name="Tuskan G."/>
            <person name="Grigoriev I.V."/>
        </authorList>
    </citation>
    <scope>NUCLEOTIDE SEQUENCE [LARGE SCALE GENOMIC DNA]</scope>
    <source>
        <strain evidence="4">S238N-H82 / ATCC MYA-4686</strain>
    </source>
</reference>
<dbReference type="EMBL" id="DS547116">
    <property type="protein sequence ID" value="EDR04691.1"/>
    <property type="molecule type" value="Genomic_DNA"/>
</dbReference>
<feature type="transmembrane region" description="Helical" evidence="2">
    <location>
        <begin position="297"/>
        <end position="317"/>
    </location>
</feature>
<dbReference type="AlphaFoldDB" id="B0DKR3"/>
<keyword evidence="2" id="KW-1133">Transmembrane helix</keyword>
<accession>B0DKR3</accession>
<organism evidence="4">
    <name type="scientific">Laccaria bicolor (strain S238N-H82 / ATCC MYA-4686)</name>
    <name type="common">Bicoloured deceiver</name>
    <name type="synonym">Laccaria laccata var. bicolor</name>
    <dbReference type="NCBI Taxonomy" id="486041"/>
    <lineage>
        <taxon>Eukaryota</taxon>
        <taxon>Fungi</taxon>
        <taxon>Dikarya</taxon>
        <taxon>Basidiomycota</taxon>
        <taxon>Agaricomycotina</taxon>
        <taxon>Agaricomycetes</taxon>
        <taxon>Agaricomycetidae</taxon>
        <taxon>Agaricales</taxon>
        <taxon>Agaricineae</taxon>
        <taxon>Hydnangiaceae</taxon>
        <taxon>Laccaria</taxon>
    </lineage>
</organism>
<dbReference type="KEGG" id="lbc:LACBIDRAFT_330266"/>
<keyword evidence="4" id="KW-1185">Reference proteome</keyword>
<feature type="transmembrane region" description="Helical" evidence="2">
    <location>
        <begin position="264"/>
        <end position="291"/>
    </location>
</feature>
<keyword evidence="2" id="KW-0472">Membrane</keyword>
<feature type="region of interest" description="Disordered" evidence="1">
    <location>
        <begin position="108"/>
        <end position="128"/>
    </location>
</feature>
<evidence type="ECO:0000256" key="1">
    <source>
        <dbReference type="SAM" id="MobiDB-lite"/>
    </source>
</evidence>
<dbReference type="Proteomes" id="UP000001194">
    <property type="component" value="Unassembled WGS sequence"/>
</dbReference>
<dbReference type="InParanoid" id="B0DKR3"/>
<evidence type="ECO:0000313" key="4">
    <source>
        <dbReference type="Proteomes" id="UP000001194"/>
    </source>
</evidence>
<dbReference type="GeneID" id="6080290"/>
<dbReference type="RefSeq" id="XP_001884515.1">
    <property type="nucleotide sequence ID" value="XM_001884480.1"/>
</dbReference>
<sequence>MSLSSNAGIPLLPSSPPSSADIPIDPQLLHTDFFLAQKPDGSLVTEEVYKAHLFTIRKREPLRFTTRANLEFLWNALIRHWYPIQKTVNPSPPNKNVLSIVIPPRPLEATQSLSPSSSQTQQETPEADFDVDDEALAKEYDVEGVAEAVFGALGTGGLEDEDEDEELEDVEDFNDDDECVHVSCSKNGSQPKEGREKDPEIYCEVMECYGLESVDGSMHTRMANNIPISTFVLLVYRHEGLETGGAPVAHAYLTGVSKRFKFQLVALALSLPNTFHLLGLITFFLHGIFLINGALPSNLSIGCLAVVVVLVVAFQCATSQNTLSYDFCSHCVA</sequence>